<accession>A0ABV0B3S8</accession>
<reference evidence="1 2" key="1">
    <citation type="submission" date="2024-05" db="EMBL/GenBank/DDBJ databases">
        <title>Sphingomonas sp. HF-S3 16S ribosomal RNA gene Genome sequencing and assembly.</title>
        <authorList>
            <person name="Lee H."/>
        </authorList>
    </citation>
    <scope>NUCLEOTIDE SEQUENCE [LARGE SCALE GENOMIC DNA]</scope>
    <source>
        <strain evidence="1 2">HF-S3</strain>
    </source>
</reference>
<evidence type="ECO:0000313" key="1">
    <source>
        <dbReference type="EMBL" id="MEN3746237.1"/>
    </source>
</evidence>
<protein>
    <submittedName>
        <fullName evidence="1">Tetratricopeptide repeat protein</fullName>
    </submittedName>
</protein>
<dbReference type="EMBL" id="JBDIZK010000002">
    <property type="protein sequence ID" value="MEN3746237.1"/>
    <property type="molecule type" value="Genomic_DNA"/>
</dbReference>
<dbReference type="SUPFAM" id="SSF48452">
    <property type="entry name" value="TPR-like"/>
    <property type="match status" value="1"/>
</dbReference>
<name>A0ABV0B3S8_9SPHN</name>
<organism evidence="1 2">
    <name type="scientific">Sphingomonas rustica</name>
    <dbReference type="NCBI Taxonomy" id="3103142"/>
    <lineage>
        <taxon>Bacteria</taxon>
        <taxon>Pseudomonadati</taxon>
        <taxon>Pseudomonadota</taxon>
        <taxon>Alphaproteobacteria</taxon>
        <taxon>Sphingomonadales</taxon>
        <taxon>Sphingomonadaceae</taxon>
        <taxon>Sphingomonas</taxon>
    </lineage>
</organism>
<comment type="caution">
    <text evidence="1">The sequence shown here is derived from an EMBL/GenBank/DDBJ whole genome shotgun (WGS) entry which is preliminary data.</text>
</comment>
<gene>
    <name evidence="1" type="ORF">TPR58_03585</name>
</gene>
<dbReference type="RefSeq" id="WP_346245244.1">
    <property type="nucleotide sequence ID" value="NZ_JBDIZK010000002.1"/>
</dbReference>
<sequence>MSGWIMLALLAALTGVLLWAIGFPKRMWMVAATALTLGATGYAWQGSPGVPGYNAATAKKTGDLDPLMVEMRDAMYGRFNASWYAFKPAEALLRIGDARRAVIVMEGAVKQGPRDPAAWTGLGIALSEHDRGVSPAARFAFDRSIALTPKHGGGAYFLAMAYFRSGDLAECRKWLALALERTHADASYRPVIDAQLRQLDQIIARQTEQASQPPR</sequence>
<proteinExistence type="predicted"/>
<dbReference type="Gene3D" id="1.25.40.10">
    <property type="entry name" value="Tetratricopeptide repeat domain"/>
    <property type="match status" value="1"/>
</dbReference>
<keyword evidence="2" id="KW-1185">Reference proteome</keyword>
<dbReference type="InterPro" id="IPR011990">
    <property type="entry name" value="TPR-like_helical_dom_sf"/>
</dbReference>
<dbReference type="Proteomes" id="UP001427805">
    <property type="component" value="Unassembled WGS sequence"/>
</dbReference>
<evidence type="ECO:0000313" key="2">
    <source>
        <dbReference type="Proteomes" id="UP001427805"/>
    </source>
</evidence>